<dbReference type="OrthoDB" id="9804669at2"/>
<reference evidence="2 3" key="1">
    <citation type="submission" date="2018-11" db="EMBL/GenBank/DDBJ databases">
        <title>the genome of Mesorhizobium tamadayense DSM 28320.</title>
        <authorList>
            <person name="Gao J."/>
        </authorList>
    </citation>
    <scope>NUCLEOTIDE SEQUENCE [LARGE SCALE GENOMIC DNA]</scope>
    <source>
        <strain evidence="2 3">DSM 28320</strain>
    </source>
</reference>
<organism evidence="2 3">
    <name type="scientific">Mesorhizobium tamadayense</name>
    <dbReference type="NCBI Taxonomy" id="425306"/>
    <lineage>
        <taxon>Bacteria</taxon>
        <taxon>Pseudomonadati</taxon>
        <taxon>Pseudomonadota</taxon>
        <taxon>Alphaproteobacteria</taxon>
        <taxon>Hyphomicrobiales</taxon>
        <taxon>Phyllobacteriaceae</taxon>
        <taxon>Mesorhizobium</taxon>
    </lineage>
</organism>
<evidence type="ECO:0000313" key="2">
    <source>
        <dbReference type="EMBL" id="RRH93215.1"/>
    </source>
</evidence>
<keyword evidence="3" id="KW-1185">Reference proteome</keyword>
<comment type="caution">
    <text evidence="2">The sequence shown here is derived from an EMBL/GenBank/DDBJ whole genome shotgun (WGS) entry which is preliminary data.</text>
</comment>
<dbReference type="AlphaFoldDB" id="A0A3P3F3N5"/>
<gene>
    <name evidence="2" type="ORF">EH240_30060</name>
</gene>
<dbReference type="Proteomes" id="UP000273786">
    <property type="component" value="Unassembled WGS sequence"/>
</dbReference>
<evidence type="ECO:0000313" key="3">
    <source>
        <dbReference type="Proteomes" id="UP000273786"/>
    </source>
</evidence>
<feature type="compositionally biased region" description="Low complexity" evidence="1">
    <location>
        <begin position="1"/>
        <end position="14"/>
    </location>
</feature>
<dbReference type="EMBL" id="RQXT01000053">
    <property type="protein sequence ID" value="RRH93215.1"/>
    <property type="molecule type" value="Genomic_DNA"/>
</dbReference>
<name>A0A3P3F3N5_9HYPH</name>
<proteinExistence type="predicted"/>
<protein>
    <submittedName>
        <fullName evidence="2">Host specificity protein</fullName>
    </submittedName>
</protein>
<feature type="compositionally biased region" description="Acidic residues" evidence="1">
    <location>
        <begin position="229"/>
        <end position="243"/>
    </location>
</feature>
<sequence>MEPPDAQASSSSAPTGPYALVSQPPIVEIDRSSFGREMRNFYGGEIKHIADNPQEYSDFVSSKAERTATVARLYGGTHGDTDEARYFSYQLGDTSVGLLRTESGFSIKRQPWRQQFPEQKHVTSVVDLRVTHPLVENAGDILLEHQLRLDGDRPLVMSRPALPEMEARLDQMGFAHVGDNRWVLDPAQHPEKWTKNSDGEWQRADKPALYLSKAEGRDTDSEASIQENSSEESFETDSSDDDPSWYFERLNLDRG</sequence>
<evidence type="ECO:0000256" key="1">
    <source>
        <dbReference type="SAM" id="MobiDB-lite"/>
    </source>
</evidence>
<accession>A0A3P3F3N5</accession>
<feature type="region of interest" description="Disordered" evidence="1">
    <location>
        <begin position="1"/>
        <end position="22"/>
    </location>
</feature>
<feature type="region of interest" description="Disordered" evidence="1">
    <location>
        <begin position="210"/>
        <end position="255"/>
    </location>
</feature>